<keyword evidence="1" id="KW-0812">Transmembrane</keyword>
<protein>
    <submittedName>
        <fullName evidence="2">Uncharacterized protein</fullName>
    </submittedName>
</protein>
<accession>A0ABW2YW86</accession>
<dbReference type="EMBL" id="JBHTHU010000005">
    <property type="protein sequence ID" value="MFD0749814.1"/>
    <property type="molecule type" value="Genomic_DNA"/>
</dbReference>
<comment type="caution">
    <text evidence="2">The sequence shown here is derived from an EMBL/GenBank/DDBJ whole genome shotgun (WGS) entry which is preliminary data.</text>
</comment>
<evidence type="ECO:0000313" key="2">
    <source>
        <dbReference type="EMBL" id="MFD0749814.1"/>
    </source>
</evidence>
<proteinExistence type="predicted"/>
<dbReference type="RefSeq" id="WP_377098500.1">
    <property type="nucleotide sequence ID" value="NZ_JBHTHU010000005.1"/>
</dbReference>
<name>A0ABW2YW86_9SPHI</name>
<organism evidence="2 3">
    <name type="scientific">Mucilaginibacter calamicampi</name>
    <dbReference type="NCBI Taxonomy" id="1302352"/>
    <lineage>
        <taxon>Bacteria</taxon>
        <taxon>Pseudomonadati</taxon>
        <taxon>Bacteroidota</taxon>
        <taxon>Sphingobacteriia</taxon>
        <taxon>Sphingobacteriales</taxon>
        <taxon>Sphingobacteriaceae</taxon>
        <taxon>Mucilaginibacter</taxon>
    </lineage>
</organism>
<keyword evidence="1" id="KW-1133">Transmembrane helix</keyword>
<evidence type="ECO:0000256" key="1">
    <source>
        <dbReference type="SAM" id="Phobius"/>
    </source>
</evidence>
<feature type="transmembrane region" description="Helical" evidence="1">
    <location>
        <begin position="187"/>
        <end position="208"/>
    </location>
</feature>
<evidence type="ECO:0000313" key="3">
    <source>
        <dbReference type="Proteomes" id="UP001596958"/>
    </source>
</evidence>
<reference evidence="3" key="1">
    <citation type="journal article" date="2019" name="Int. J. Syst. Evol. Microbiol.">
        <title>The Global Catalogue of Microorganisms (GCM) 10K type strain sequencing project: providing services to taxonomists for standard genome sequencing and annotation.</title>
        <authorList>
            <consortium name="The Broad Institute Genomics Platform"/>
            <consortium name="The Broad Institute Genome Sequencing Center for Infectious Disease"/>
            <person name="Wu L."/>
            <person name="Ma J."/>
        </authorList>
    </citation>
    <scope>NUCLEOTIDE SEQUENCE [LARGE SCALE GENOMIC DNA]</scope>
    <source>
        <strain evidence="3">CCUG 63418</strain>
    </source>
</reference>
<keyword evidence="1" id="KW-0472">Membrane</keyword>
<keyword evidence="3" id="KW-1185">Reference proteome</keyword>
<gene>
    <name evidence="2" type="ORF">ACFQZS_06650</name>
</gene>
<dbReference type="Proteomes" id="UP001596958">
    <property type="component" value="Unassembled WGS sequence"/>
</dbReference>
<sequence>MKKIVLGAFLSLITAAGFGQDLKPVEIDSLVTVSLPAEYSKTDTLNQQVFSANSDYGYMVVVKAVDKTNQPLKKEKDLNKVMDNYVDNFKQQYKNASAQNVRDTTVGALKAKAFTLQYDADDSSTQFKNFVLLYTTSASYFFEYAYPGMRAGVIGGELKTFLSSIKLSPALNRGDQYLSNEKGMSPVVKFGLIGGGSLLVIALVVVLINKRRAALA</sequence>